<evidence type="ECO:0000256" key="14">
    <source>
        <dbReference type="RuleBase" id="RU000492"/>
    </source>
</evidence>
<dbReference type="Pfam" id="PF00271">
    <property type="entry name" value="Helicase_C"/>
    <property type="match status" value="1"/>
</dbReference>
<dbReference type="InterPro" id="IPR034415">
    <property type="entry name" value="CsdA_RRM"/>
</dbReference>
<dbReference type="CDD" id="cd18787">
    <property type="entry name" value="SF2_C_DEAD"/>
    <property type="match status" value="1"/>
</dbReference>
<dbReference type="InterPro" id="IPR001650">
    <property type="entry name" value="Helicase_C-like"/>
</dbReference>
<comment type="similarity">
    <text evidence="10 14">Belongs to the DEAD box helicase family.</text>
</comment>
<feature type="short sequence motif" description="Q motif" evidence="13">
    <location>
        <begin position="12"/>
        <end position="40"/>
    </location>
</feature>
<dbReference type="RefSeq" id="WP_200355347.1">
    <property type="nucleotide sequence ID" value="NZ_JAENIL010000015.1"/>
</dbReference>
<evidence type="ECO:0000259" key="16">
    <source>
        <dbReference type="PROSITE" id="PS51192"/>
    </source>
</evidence>
<dbReference type="InterPro" id="IPR000629">
    <property type="entry name" value="RNA-helicase_DEAD-box_CS"/>
</dbReference>
<dbReference type="Gene3D" id="3.40.50.300">
    <property type="entry name" value="P-loop containing nucleotide triphosphate hydrolases"/>
    <property type="match status" value="2"/>
</dbReference>
<dbReference type="GO" id="GO:0003723">
    <property type="term" value="F:RNA binding"/>
    <property type="evidence" value="ECO:0007669"/>
    <property type="project" value="UniProtKB-KW"/>
</dbReference>
<evidence type="ECO:0000256" key="8">
    <source>
        <dbReference type="ARBA" id="ARBA00022884"/>
    </source>
</evidence>
<feature type="domain" description="Helicase ATP-binding" evidence="16">
    <location>
        <begin position="43"/>
        <end position="214"/>
    </location>
</feature>
<keyword evidence="4 14" id="KW-0547">Nucleotide-binding</keyword>
<evidence type="ECO:0000256" key="3">
    <source>
        <dbReference type="ARBA" id="ARBA00022490"/>
    </source>
</evidence>
<keyword evidence="9" id="KW-0346">Stress response</keyword>
<evidence type="ECO:0000313" key="19">
    <source>
        <dbReference type="EMBL" id="MBK1877130.1"/>
    </source>
</evidence>
<dbReference type="Pfam" id="PF03880">
    <property type="entry name" value="DbpA"/>
    <property type="match status" value="1"/>
</dbReference>
<evidence type="ECO:0000256" key="15">
    <source>
        <dbReference type="SAM" id="MobiDB-lite"/>
    </source>
</evidence>
<comment type="subcellular location">
    <subcellularLocation>
        <location evidence="1">Cytoplasm</location>
    </subcellularLocation>
</comment>
<feature type="domain" description="Helicase C-terminal" evidence="17">
    <location>
        <begin position="241"/>
        <end position="386"/>
    </location>
</feature>
<proteinExistence type="inferred from homology"/>
<protein>
    <recommendedName>
        <fullName evidence="12">DEAD-box ATP-dependent RNA helicase RhpA</fullName>
        <ecNumber evidence="2">3.6.4.13</ecNumber>
    </recommendedName>
</protein>
<name>A0A934VQP7_9BACT</name>
<evidence type="ECO:0000256" key="4">
    <source>
        <dbReference type="ARBA" id="ARBA00022741"/>
    </source>
</evidence>
<accession>A0A934VQP7</accession>
<dbReference type="InterPro" id="IPR027417">
    <property type="entry name" value="P-loop_NTPase"/>
</dbReference>
<keyword evidence="3" id="KW-0963">Cytoplasm</keyword>
<dbReference type="FunFam" id="3.30.70.330:FF:000068">
    <property type="entry name" value="ATP-dependent RNA helicase DeaD"/>
    <property type="match status" value="1"/>
</dbReference>
<dbReference type="SMART" id="SM00490">
    <property type="entry name" value="HELICc"/>
    <property type="match status" value="1"/>
</dbReference>
<evidence type="ECO:0000256" key="1">
    <source>
        <dbReference type="ARBA" id="ARBA00004496"/>
    </source>
</evidence>
<dbReference type="GO" id="GO:0042255">
    <property type="term" value="P:ribosome assembly"/>
    <property type="evidence" value="ECO:0007669"/>
    <property type="project" value="UniProtKB-ARBA"/>
</dbReference>
<evidence type="ECO:0000256" key="11">
    <source>
        <dbReference type="ARBA" id="ARBA00047984"/>
    </source>
</evidence>
<dbReference type="PROSITE" id="PS51192">
    <property type="entry name" value="HELICASE_ATP_BIND_1"/>
    <property type="match status" value="1"/>
</dbReference>
<dbReference type="EC" id="3.6.4.13" evidence="2"/>
<dbReference type="SMART" id="SM00487">
    <property type="entry name" value="DEXDc"/>
    <property type="match status" value="1"/>
</dbReference>
<keyword evidence="6 14" id="KW-0347">Helicase</keyword>
<sequence>MSEQENEQEESVRFADLSLSQPVQDALVEIGYETPSPIQAQAIPVVLSGRDLIGQAQTGTGKTAAFALPLLSMLHPKDEGPKAIILAPTRELALQVSESISNYGRNQKRLEVTAIYGGTDFVRQFKALDRKPAIVVGTPGRIMDHIRRGSLDLSRISHVVLDEADEMLRMGFIEDVEWILEHTPAERQTALFSATMPPRIAAIAKKQLKDPVTVAIKASTATVSTVRQRFIKCNGMHHKLEVLANLLETEERDAAIIFTRTKSAASMVADELAVHGHSVEAIHGDISQGRREKSVALLKEGKIDILVATDVAARGLDVDRISHVFNFDIPDDAEPYIHRIGRAGRAGRSGEAILLLTRRDFRKLRDIEHTTRQQMQPMPPPSRALIAEIRQAKLEKKIAKIIEEGKINRERTAITEAVTNLETDAETLAAVLLKMLQTGKPLPSSSPSSDREPRREREPRESRGPRNDRDFDRDRAPRQDRFSDRDRRDRDFDSPRPRSERRDQESPPANADMDRYRVEVGHDHQVKPGNIVGAIANEAGLDAKYIGRIDIFDDHSIVDLPKGMPKEVLKQLKKAWVSGQQLQMTKVIEKKRKFFKK</sequence>
<dbReference type="GO" id="GO:0009266">
    <property type="term" value="P:response to temperature stimulus"/>
    <property type="evidence" value="ECO:0007669"/>
    <property type="project" value="UniProtKB-ARBA"/>
</dbReference>
<dbReference type="InterPro" id="IPR012677">
    <property type="entry name" value="Nucleotide-bd_a/b_plait_sf"/>
</dbReference>
<dbReference type="InterPro" id="IPR005580">
    <property type="entry name" value="DbpA/CsdA_RNA-bd_dom"/>
</dbReference>
<keyword evidence="5 14" id="KW-0378">Hydrolase</keyword>
<evidence type="ECO:0000259" key="17">
    <source>
        <dbReference type="PROSITE" id="PS51194"/>
    </source>
</evidence>
<feature type="region of interest" description="Disordered" evidence="15">
    <location>
        <begin position="437"/>
        <end position="512"/>
    </location>
</feature>
<dbReference type="GO" id="GO:0005829">
    <property type="term" value="C:cytosol"/>
    <property type="evidence" value="ECO:0007669"/>
    <property type="project" value="TreeGrafter"/>
</dbReference>
<dbReference type="FunFam" id="3.40.50.300:FF:000108">
    <property type="entry name" value="ATP-dependent RNA helicase RhlE"/>
    <property type="match status" value="1"/>
</dbReference>
<comment type="catalytic activity">
    <reaction evidence="11">
        <text>ATP + H2O = ADP + phosphate + H(+)</text>
        <dbReference type="Rhea" id="RHEA:13065"/>
        <dbReference type="ChEBI" id="CHEBI:15377"/>
        <dbReference type="ChEBI" id="CHEBI:15378"/>
        <dbReference type="ChEBI" id="CHEBI:30616"/>
        <dbReference type="ChEBI" id="CHEBI:43474"/>
        <dbReference type="ChEBI" id="CHEBI:456216"/>
        <dbReference type="EC" id="3.6.4.13"/>
    </reaction>
</comment>
<evidence type="ECO:0000256" key="2">
    <source>
        <dbReference type="ARBA" id="ARBA00012552"/>
    </source>
</evidence>
<evidence type="ECO:0000256" key="10">
    <source>
        <dbReference type="ARBA" id="ARBA00038437"/>
    </source>
</evidence>
<dbReference type="PROSITE" id="PS51194">
    <property type="entry name" value="HELICASE_CTER"/>
    <property type="match status" value="1"/>
</dbReference>
<dbReference type="InterPro" id="IPR057325">
    <property type="entry name" value="DeaD_dimer"/>
</dbReference>
<dbReference type="PANTHER" id="PTHR47959">
    <property type="entry name" value="ATP-DEPENDENT RNA HELICASE RHLE-RELATED"/>
    <property type="match status" value="1"/>
</dbReference>
<dbReference type="PANTHER" id="PTHR47959:SF13">
    <property type="entry name" value="ATP-DEPENDENT RNA HELICASE RHLE"/>
    <property type="match status" value="1"/>
</dbReference>
<evidence type="ECO:0000313" key="20">
    <source>
        <dbReference type="Proteomes" id="UP000617628"/>
    </source>
</evidence>
<dbReference type="InterPro" id="IPR014014">
    <property type="entry name" value="RNA_helicase_DEAD_Q_motif"/>
</dbReference>
<evidence type="ECO:0000256" key="7">
    <source>
        <dbReference type="ARBA" id="ARBA00022840"/>
    </source>
</evidence>
<dbReference type="CDD" id="cd12499">
    <property type="entry name" value="RRM_EcCsdA_like"/>
    <property type="match status" value="1"/>
</dbReference>
<evidence type="ECO:0000256" key="9">
    <source>
        <dbReference type="ARBA" id="ARBA00023016"/>
    </source>
</evidence>
<dbReference type="InterPro" id="IPR050079">
    <property type="entry name" value="DEAD_box_RNA_helicase"/>
</dbReference>
<organism evidence="19 20">
    <name type="scientific">Pelagicoccus mobilis</name>
    <dbReference type="NCBI Taxonomy" id="415221"/>
    <lineage>
        <taxon>Bacteria</taxon>
        <taxon>Pseudomonadati</taxon>
        <taxon>Verrucomicrobiota</taxon>
        <taxon>Opitutia</taxon>
        <taxon>Puniceicoccales</taxon>
        <taxon>Pelagicoccaceae</taxon>
        <taxon>Pelagicoccus</taxon>
    </lineage>
</organism>
<reference evidence="19" key="1">
    <citation type="submission" date="2021-01" db="EMBL/GenBank/DDBJ databases">
        <title>Modified the classification status of verrucomicrobia.</title>
        <authorList>
            <person name="Feng X."/>
        </authorList>
    </citation>
    <scope>NUCLEOTIDE SEQUENCE</scope>
    <source>
        <strain evidence="19">KCTC 13126</strain>
    </source>
</reference>
<dbReference type="EMBL" id="JAENIL010000015">
    <property type="protein sequence ID" value="MBK1877130.1"/>
    <property type="molecule type" value="Genomic_DNA"/>
</dbReference>
<keyword evidence="8" id="KW-0694">RNA-binding</keyword>
<dbReference type="Pfam" id="PF00270">
    <property type="entry name" value="DEAD"/>
    <property type="match status" value="1"/>
</dbReference>
<dbReference type="GO" id="GO:0005524">
    <property type="term" value="F:ATP binding"/>
    <property type="evidence" value="ECO:0007669"/>
    <property type="project" value="UniProtKB-KW"/>
</dbReference>
<evidence type="ECO:0000259" key="18">
    <source>
        <dbReference type="PROSITE" id="PS51195"/>
    </source>
</evidence>
<dbReference type="SUPFAM" id="SSF52540">
    <property type="entry name" value="P-loop containing nucleoside triphosphate hydrolases"/>
    <property type="match status" value="2"/>
</dbReference>
<evidence type="ECO:0000256" key="5">
    <source>
        <dbReference type="ARBA" id="ARBA00022801"/>
    </source>
</evidence>
<dbReference type="Gene3D" id="3.30.70.330">
    <property type="match status" value="1"/>
</dbReference>
<evidence type="ECO:0000256" key="13">
    <source>
        <dbReference type="PROSITE-ProRule" id="PRU00552"/>
    </source>
</evidence>
<dbReference type="GO" id="GO:0016787">
    <property type="term" value="F:hydrolase activity"/>
    <property type="evidence" value="ECO:0007669"/>
    <property type="project" value="UniProtKB-KW"/>
</dbReference>
<gene>
    <name evidence="19" type="ORF">JIN87_09635</name>
</gene>
<dbReference type="Proteomes" id="UP000617628">
    <property type="component" value="Unassembled WGS sequence"/>
</dbReference>
<dbReference type="GO" id="GO:0003724">
    <property type="term" value="F:RNA helicase activity"/>
    <property type="evidence" value="ECO:0007669"/>
    <property type="project" value="UniProtKB-EC"/>
</dbReference>
<dbReference type="CDD" id="cd00268">
    <property type="entry name" value="DEADc"/>
    <property type="match status" value="1"/>
</dbReference>
<dbReference type="AlphaFoldDB" id="A0A934VQP7"/>
<feature type="compositionally biased region" description="Basic and acidic residues" evidence="15">
    <location>
        <begin position="449"/>
        <end position="505"/>
    </location>
</feature>
<feature type="domain" description="DEAD-box RNA helicase Q" evidence="18">
    <location>
        <begin position="12"/>
        <end position="40"/>
    </location>
</feature>
<evidence type="ECO:0000256" key="6">
    <source>
        <dbReference type="ARBA" id="ARBA00022806"/>
    </source>
</evidence>
<keyword evidence="7 14" id="KW-0067">ATP-binding</keyword>
<dbReference type="Pfam" id="PF25399">
    <property type="entry name" value="DeaD_dimer"/>
    <property type="match status" value="1"/>
</dbReference>
<keyword evidence="20" id="KW-1185">Reference proteome</keyword>
<dbReference type="InterPro" id="IPR011545">
    <property type="entry name" value="DEAD/DEAH_box_helicase_dom"/>
</dbReference>
<dbReference type="PROSITE" id="PS51195">
    <property type="entry name" value="Q_MOTIF"/>
    <property type="match status" value="1"/>
</dbReference>
<dbReference type="InterPro" id="IPR044742">
    <property type="entry name" value="DEAD/DEAH_RhlB"/>
</dbReference>
<dbReference type="PROSITE" id="PS00039">
    <property type="entry name" value="DEAD_ATP_HELICASE"/>
    <property type="match status" value="1"/>
</dbReference>
<comment type="caution">
    <text evidence="19">The sequence shown here is derived from an EMBL/GenBank/DDBJ whole genome shotgun (WGS) entry which is preliminary data.</text>
</comment>
<dbReference type="InterPro" id="IPR014001">
    <property type="entry name" value="Helicase_ATP-bd"/>
</dbReference>
<evidence type="ECO:0000256" key="12">
    <source>
        <dbReference type="ARBA" id="ARBA00074363"/>
    </source>
</evidence>